<dbReference type="Proteomes" id="UP000717585">
    <property type="component" value="Unassembled WGS sequence"/>
</dbReference>
<evidence type="ECO:0000256" key="3">
    <source>
        <dbReference type="ARBA" id="ARBA00022679"/>
    </source>
</evidence>
<feature type="transmembrane region" description="Helical" evidence="9">
    <location>
        <begin position="181"/>
        <end position="203"/>
    </location>
</feature>
<keyword evidence="4 9" id="KW-0812">Transmembrane</keyword>
<feature type="transmembrane region" description="Helical" evidence="9">
    <location>
        <begin position="96"/>
        <end position="116"/>
    </location>
</feature>
<dbReference type="GO" id="GO:0005789">
    <property type="term" value="C:endoplasmic reticulum membrane"/>
    <property type="evidence" value="ECO:0007669"/>
    <property type="project" value="TreeGrafter"/>
</dbReference>
<feature type="transmembrane region" description="Helical" evidence="9">
    <location>
        <begin position="209"/>
        <end position="230"/>
    </location>
</feature>
<dbReference type="PANTHER" id="PTHR21290">
    <property type="entry name" value="SPHINGOMYELIN SYNTHETASE"/>
    <property type="match status" value="1"/>
</dbReference>
<evidence type="ECO:0000256" key="9">
    <source>
        <dbReference type="SAM" id="Phobius"/>
    </source>
</evidence>
<dbReference type="Pfam" id="PF14360">
    <property type="entry name" value="PAP2_C"/>
    <property type="match status" value="1"/>
</dbReference>
<dbReference type="GO" id="GO:0005886">
    <property type="term" value="C:plasma membrane"/>
    <property type="evidence" value="ECO:0007669"/>
    <property type="project" value="TreeGrafter"/>
</dbReference>
<evidence type="ECO:0000256" key="8">
    <source>
        <dbReference type="ARBA" id="ARBA00023136"/>
    </source>
</evidence>
<reference evidence="11" key="1">
    <citation type="submission" date="2021-05" db="EMBL/GenBank/DDBJ databases">
        <title>A free-living protist that lacks canonical eukaryotic 1 DNA replication and segregation systems.</title>
        <authorList>
            <person name="Salas-Leiva D.E."/>
            <person name="Tromer E.C."/>
            <person name="Curtis B.A."/>
            <person name="Jerlstrom-Hultqvist J."/>
            <person name="Kolisko M."/>
            <person name="Yi Z."/>
            <person name="Salas-Leiva J.S."/>
            <person name="Gallot-Lavallee L."/>
            <person name="Kops G.J.P.L."/>
            <person name="Archibald J.M."/>
            <person name="Simpson A.G.B."/>
            <person name="Roger A.J."/>
        </authorList>
    </citation>
    <scope>NUCLEOTIDE SEQUENCE</scope>
    <source>
        <strain evidence="11">BICM</strain>
    </source>
</reference>
<feature type="transmembrane region" description="Helical" evidence="9">
    <location>
        <begin position="60"/>
        <end position="84"/>
    </location>
</feature>
<evidence type="ECO:0000256" key="1">
    <source>
        <dbReference type="ARBA" id="ARBA00004141"/>
    </source>
</evidence>
<evidence type="ECO:0000256" key="6">
    <source>
        <dbReference type="ARBA" id="ARBA00022989"/>
    </source>
</evidence>
<evidence type="ECO:0000313" key="12">
    <source>
        <dbReference type="Proteomes" id="UP000717585"/>
    </source>
</evidence>
<dbReference type="GO" id="GO:0000139">
    <property type="term" value="C:Golgi membrane"/>
    <property type="evidence" value="ECO:0007669"/>
    <property type="project" value="TreeGrafter"/>
</dbReference>
<dbReference type="OrthoDB" id="422827at2759"/>
<organism evidence="11 12">
    <name type="scientific">Carpediemonas membranifera</name>
    <dbReference type="NCBI Taxonomy" id="201153"/>
    <lineage>
        <taxon>Eukaryota</taxon>
        <taxon>Metamonada</taxon>
        <taxon>Carpediemonas-like organisms</taxon>
        <taxon>Carpediemonas</taxon>
    </lineage>
</organism>
<evidence type="ECO:0000313" key="11">
    <source>
        <dbReference type="EMBL" id="KAG9393314.1"/>
    </source>
</evidence>
<dbReference type="GO" id="GO:0047493">
    <property type="term" value="F:ceramide cholinephosphotransferase activity"/>
    <property type="evidence" value="ECO:0007669"/>
    <property type="project" value="TreeGrafter"/>
</dbReference>
<dbReference type="GO" id="GO:0046513">
    <property type="term" value="P:ceramide biosynthetic process"/>
    <property type="evidence" value="ECO:0007669"/>
    <property type="project" value="TreeGrafter"/>
</dbReference>
<feature type="transmembrane region" description="Helical" evidence="9">
    <location>
        <begin position="20"/>
        <end position="40"/>
    </location>
</feature>
<name>A0A8J6B597_9EUKA</name>
<feature type="transmembrane region" description="Helical" evidence="9">
    <location>
        <begin position="141"/>
        <end position="169"/>
    </location>
</feature>
<keyword evidence="7" id="KW-0443">Lipid metabolism</keyword>
<protein>
    <submittedName>
        <fullName evidence="11">PAP2 superfamily C-terminal</fullName>
    </submittedName>
</protein>
<evidence type="ECO:0000256" key="2">
    <source>
        <dbReference type="ARBA" id="ARBA00005441"/>
    </source>
</evidence>
<keyword evidence="8 9" id="KW-0472">Membrane</keyword>
<keyword evidence="6 9" id="KW-1133">Transmembrane helix</keyword>
<dbReference type="PANTHER" id="PTHR21290:SF25">
    <property type="entry name" value="SPHINGOMYELIN SYNTHASE-RELATED PROTEIN 1"/>
    <property type="match status" value="1"/>
</dbReference>
<dbReference type="AlphaFoldDB" id="A0A8J6B597"/>
<accession>A0A8J6B597</accession>
<dbReference type="InterPro" id="IPR025749">
    <property type="entry name" value="Sphingomyelin_synth-like_dom"/>
</dbReference>
<comment type="caution">
    <text evidence="11">The sequence shown here is derived from an EMBL/GenBank/DDBJ whole genome shotgun (WGS) entry which is preliminary data.</text>
</comment>
<proteinExistence type="inferred from homology"/>
<dbReference type="GO" id="GO:0033188">
    <property type="term" value="F:sphingomyelin synthase activity"/>
    <property type="evidence" value="ECO:0007669"/>
    <property type="project" value="TreeGrafter"/>
</dbReference>
<feature type="domain" description="Sphingomyelin synthase-like" evidence="10">
    <location>
        <begin position="149"/>
        <end position="224"/>
    </location>
</feature>
<keyword evidence="5" id="KW-0746">Sphingolipid metabolism</keyword>
<keyword evidence="3" id="KW-0808">Transferase</keyword>
<evidence type="ECO:0000256" key="7">
    <source>
        <dbReference type="ARBA" id="ARBA00023098"/>
    </source>
</evidence>
<evidence type="ECO:0000259" key="10">
    <source>
        <dbReference type="Pfam" id="PF14360"/>
    </source>
</evidence>
<evidence type="ECO:0000256" key="5">
    <source>
        <dbReference type="ARBA" id="ARBA00022919"/>
    </source>
</evidence>
<evidence type="ECO:0000256" key="4">
    <source>
        <dbReference type="ARBA" id="ARBA00022692"/>
    </source>
</evidence>
<gene>
    <name evidence="11" type="ORF">J8273_3448</name>
</gene>
<dbReference type="InterPro" id="IPR045221">
    <property type="entry name" value="Sphingomyelin_synth-like"/>
</dbReference>
<comment type="subcellular location">
    <subcellularLocation>
        <location evidence="1">Membrane</location>
        <topology evidence="1">Multi-pass membrane protein</topology>
    </subcellularLocation>
</comment>
<comment type="similarity">
    <text evidence="2">Belongs to the sphingomyelin synthase family.</text>
</comment>
<keyword evidence="12" id="KW-1185">Reference proteome</keyword>
<sequence length="339" mass="37286">MTEVLSKLRGTLTEELLRTLVVLVFFVTVSYITILTQVYTTRHSPLQDTLPDIGYDIIPLISSYSVPDIAVGVVVVTFFIWALLHPFRGLIAMRRLGLLLGVCYLIRIFSIASTILPDPDQRCMENAEGYQSGLFLVPFRYVLGTATLCSDLVFSGHTCTATLVLLIVASSDRSRVFAFRLLTIFILLVEYVALVICIIGARFHYSVDVYIGAVISLCVFIIYKLALTLGSITGHFRLLRWVDGDPQYATEDSLKDKLGFVIPKVEESPPGISGILSTHSPVENSPSDVTECASEYRAGCRLETVPSDVNSPRQFADPPDLQDITEGDIAALSPALDKA</sequence>
<dbReference type="EMBL" id="JAHDYR010000025">
    <property type="protein sequence ID" value="KAG9393314.1"/>
    <property type="molecule type" value="Genomic_DNA"/>
</dbReference>